<evidence type="ECO:0000313" key="4">
    <source>
        <dbReference type="Proteomes" id="UP000315471"/>
    </source>
</evidence>
<dbReference type="RefSeq" id="WP_146597934.1">
    <property type="nucleotide sequence ID" value="NZ_SJPY01000001.1"/>
</dbReference>
<keyword evidence="4" id="KW-1185">Reference proteome</keyword>
<protein>
    <recommendedName>
        <fullName evidence="2">ImpA N-terminal domain-containing protein</fullName>
    </recommendedName>
</protein>
<dbReference type="OrthoDB" id="9771118at2"/>
<reference evidence="3 4" key="1">
    <citation type="submission" date="2019-02" db="EMBL/GenBank/DDBJ databases">
        <title>Deep-cultivation of Planctomycetes and their phenomic and genomic characterization uncovers novel biology.</title>
        <authorList>
            <person name="Wiegand S."/>
            <person name="Jogler M."/>
            <person name="Boedeker C."/>
            <person name="Pinto D."/>
            <person name="Vollmers J."/>
            <person name="Rivas-Marin E."/>
            <person name="Kohn T."/>
            <person name="Peeters S.H."/>
            <person name="Heuer A."/>
            <person name="Rast P."/>
            <person name="Oberbeckmann S."/>
            <person name="Bunk B."/>
            <person name="Jeske O."/>
            <person name="Meyerdierks A."/>
            <person name="Storesund J.E."/>
            <person name="Kallscheuer N."/>
            <person name="Luecker S."/>
            <person name="Lage O.M."/>
            <person name="Pohl T."/>
            <person name="Merkel B.J."/>
            <person name="Hornburger P."/>
            <person name="Mueller R.-W."/>
            <person name="Bruemmer F."/>
            <person name="Labrenz M."/>
            <person name="Spormann A.M."/>
            <person name="Op Den Camp H."/>
            <person name="Overmann J."/>
            <person name="Amann R."/>
            <person name="Jetten M.S.M."/>
            <person name="Mascher T."/>
            <person name="Medema M.H."/>
            <person name="Devos D.P."/>
            <person name="Kaster A.-K."/>
            <person name="Ovreas L."/>
            <person name="Rohde M."/>
            <person name="Galperin M.Y."/>
            <person name="Jogler C."/>
        </authorList>
    </citation>
    <scope>NUCLEOTIDE SEQUENCE [LARGE SCALE GENOMIC DNA]</scope>
    <source>
        <strain evidence="3 4">Q31b</strain>
    </source>
</reference>
<dbReference type="AlphaFoldDB" id="A0A5C6ECC2"/>
<evidence type="ECO:0000313" key="3">
    <source>
        <dbReference type="EMBL" id="TWU45186.1"/>
    </source>
</evidence>
<sequence length="390" mass="43651">MASEPTLDLQRMMAPISDDHPSGSYLRDTDYARLQRAKDARTRAVALEKKVRELEMYTEEDLQMIPEEDRHIESPDWRAVRDICTEILAEHSKDLWVASWLIEANTRLSGFAGLRDGFSLVSQIVDQYWDAIYPPRDEDEGYLGTVSQLSSLNGEDGPGVLLVPIEALPVIPGEPDFTFAAYRLATKGSSTDIGEADFFAAARQVDPDRLRNHAEDIDQAIETFAQMTRILEEKCGEHEGLPVAPPSSQIRSVLTECQRAFRLITRDCLSDGDSHGDNGDGDDGQYLSEAGPDATNNVSATVAQGGGVNLDPSRAQVANREDAFRLLLRASEFFRKTEPHSPVSYMLQQAVRFGRMELPDLLQELITDEEVLKRFAERTGVEIKQERDEY</sequence>
<dbReference type="PANTHER" id="PTHR37951">
    <property type="entry name" value="CYTOPLASMIC PROTEIN-RELATED"/>
    <property type="match status" value="1"/>
</dbReference>
<feature type="region of interest" description="Disordered" evidence="1">
    <location>
        <begin position="271"/>
        <end position="308"/>
    </location>
</feature>
<dbReference type="PANTHER" id="PTHR37951:SF1">
    <property type="entry name" value="TYPE VI SECRETION SYSTEM COMPONENT TSSA1"/>
    <property type="match status" value="1"/>
</dbReference>
<dbReference type="Pfam" id="PF06812">
    <property type="entry name" value="ImpA_N"/>
    <property type="match status" value="1"/>
</dbReference>
<evidence type="ECO:0000256" key="1">
    <source>
        <dbReference type="SAM" id="MobiDB-lite"/>
    </source>
</evidence>
<comment type="caution">
    <text evidence="3">The sequence shown here is derived from an EMBL/GenBank/DDBJ whole genome shotgun (WGS) entry which is preliminary data.</text>
</comment>
<accession>A0A5C6ECC2</accession>
<dbReference type="NCBIfam" id="TIGR03363">
    <property type="entry name" value="VI_chp_8"/>
    <property type="match status" value="1"/>
</dbReference>
<gene>
    <name evidence="3" type="ORF">Q31b_03570</name>
</gene>
<proteinExistence type="predicted"/>
<evidence type="ECO:0000259" key="2">
    <source>
        <dbReference type="Pfam" id="PF06812"/>
    </source>
</evidence>
<feature type="domain" description="ImpA N-terminal" evidence="2">
    <location>
        <begin position="13"/>
        <end position="147"/>
    </location>
</feature>
<name>A0A5C6ECC2_9BACT</name>
<dbReference type="InterPro" id="IPR017740">
    <property type="entry name" value="TssA-like"/>
</dbReference>
<dbReference type="Proteomes" id="UP000315471">
    <property type="component" value="Unassembled WGS sequence"/>
</dbReference>
<organism evidence="3 4">
    <name type="scientific">Novipirellula aureliae</name>
    <dbReference type="NCBI Taxonomy" id="2527966"/>
    <lineage>
        <taxon>Bacteria</taxon>
        <taxon>Pseudomonadati</taxon>
        <taxon>Planctomycetota</taxon>
        <taxon>Planctomycetia</taxon>
        <taxon>Pirellulales</taxon>
        <taxon>Pirellulaceae</taxon>
        <taxon>Novipirellula</taxon>
    </lineage>
</organism>
<dbReference type="EMBL" id="SJPY01000001">
    <property type="protein sequence ID" value="TWU45186.1"/>
    <property type="molecule type" value="Genomic_DNA"/>
</dbReference>
<dbReference type="InterPro" id="IPR010657">
    <property type="entry name" value="ImpA_N"/>
</dbReference>